<proteinExistence type="predicted"/>
<accession>A0A8H6ZZH5</accession>
<sequence>MFANTSISEPFVLASYGNSSATGSSKDSGRNKSAVYATSHAGSSGSSDGLGTVTAQGDGVHIIDLSNLNPVTSQTLGPSTLFSCPAVTQVVSEESKKSCTIYAAIQASSDLPQESSGRCIWIWEEDLMNSSGGSRKKQEITLPHAVAQLYVSDELCERAIATSPEGDVSIIQRDGSSIKTRESTLDGAKVFKSFCYSRRACSFLGSQISSSTGVVVILVYVQNSKLQVSVIHCDDQQIPNDVGTIDIAIESDKLLDVSLSDSGFMTILFQNGSWYSYRLDAADAASISAAPGAEKLHLTSLSFATSPNASSETSLLSLGSSHVLLAGITAGSTREIVLLLWDVQYSVLLASHSLPIPSTISQSKDVAIRLQLSLAKSHALLVLSPYLASTTRKSLPGPSALRSSVLAVPFTVPAVSTIANAMGRGASGDRWLKKQSSDDGIQLGEARSQVLESMRYAVEKGQLKAVNDVFFEWVNKQKASGESIDNEALSYQFVQKVLSVVLQPSKLHSSEVVQYLLQSGSISSNMVEGGLFAALRSKADWPAIELALQEVVDLSEAETIACLKDVVMHHRRQLQSSQDSEGMQVDSIQVIPSLPAFLSLCVQYPMTPSTLRIAIREQFTDEDTICCVLETIQLWLAQLSQNHDPFKNFSPQPELLGPPPLDKLLLFLQCMIDATFVNLLQHRPAHWILQDIMSDIEAEVAFVDQLGTLRGPLEVFAKAEAKAAKEAKDGKGKTTSQTDWMQKRKRAHEQVGMAVGLYRLEELVI</sequence>
<dbReference type="GeneID" id="59374574"/>
<evidence type="ECO:0000256" key="1">
    <source>
        <dbReference type="SAM" id="MobiDB-lite"/>
    </source>
</evidence>
<gene>
    <name evidence="2" type="ORF">PC9H_004756</name>
</gene>
<dbReference type="RefSeq" id="XP_036632840.1">
    <property type="nucleotide sequence ID" value="XM_036774338.1"/>
</dbReference>
<dbReference type="AlphaFoldDB" id="A0A8H6ZZH5"/>
<dbReference type="VEuPathDB" id="FungiDB:PC9H_004756"/>
<dbReference type="PANTHER" id="PTHR15633:SF2">
    <property type="entry name" value="NUCLEOLAR PROTEIN 11"/>
    <property type="match status" value="1"/>
</dbReference>
<dbReference type="PANTHER" id="PTHR15633">
    <property type="entry name" value="NUCLEOLAR PROTEIN 11"/>
    <property type="match status" value="1"/>
</dbReference>
<protein>
    <submittedName>
        <fullName evidence="2">Uncharacterized protein</fullName>
    </submittedName>
</protein>
<dbReference type="OrthoDB" id="4349954at2759"/>
<organism evidence="2 3">
    <name type="scientific">Pleurotus ostreatus</name>
    <name type="common">Oyster mushroom</name>
    <name type="synonym">White-rot fungus</name>
    <dbReference type="NCBI Taxonomy" id="5322"/>
    <lineage>
        <taxon>Eukaryota</taxon>
        <taxon>Fungi</taxon>
        <taxon>Dikarya</taxon>
        <taxon>Basidiomycota</taxon>
        <taxon>Agaricomycotina</taxon>
        <taxon>Agaricomycetes</taxon>
        <taxon>Agaricomycetidae</taxon>
        <taxon>Agaricales</taxon>
        <taxon>Pleurotineae</taxon>
        <taxon>Pleurotaceae</taxon>
        <taxon>Pleurotus</taxon>
    </lineage>
</organism>
<dbReference type="Proteomes" id="UP000623687">
    <property type="component" value="Unassembled WGS sequence"/>
</dbReference>
<evidence type="ECO:0000313" key="3">
    <source>
        <dbReference type="Proteomes" id="UP000623687"/>
    </source>
</evidence>
<dbReference type="GO" id="GO:0030490">
    <property type="term" value="P:maturation of SSU-rRNA"/>
    <property type="evidence" value="ECO:0007669"/>
    <property type="project" value="InterPro"/>
</dbReference>
<dbReference type="InterPro" id="IPR042859">
    <property type="entry name" value="NOL11"/>
</dbReference>
<dbReference type="GO" id="GO:0005730">
    <property type="term" value="C:nucleolus"/>
    <property type="evidence" value="ECO:0007669"/>
    <property type="project" value="TreeGrafter"/>
</dbReference>
<name>A0A8H6ZZH5_PLEOS</name>
<dbReference type="EMBL" id="JACETU010000003">
    <property type="protein sequence ID" value="KAF7432813.1"/>
    <property type="molecule type" value="Genomic_DNA"/>
</dbReference>
<dbReference type="GO" id="GO:0003723">
    <property type="term" value="F:RNA binding"/>
    <property type="evidence" value="ECO:0007669"/>
    <property type="project" value="TreeGrafter"/>
</dbReference>
<feature type="region of interest" description="Disordered" evidence="1">
    <location>
        <begin position="20"/>
        <end position="50"/>
    </location>
</feature>
<comment type="caution">
    <text evidence="2">The sequence shown here is derived from an EMBL/GenBank/DDBJ whole genome shotgun (WGS) entry which is preliminary data.</text>
</comment>
<evidence type="ECO:0000313" key="2">
    <source>
        <dbReference type="EMBL" id="KAF7432813.1"/>
    </source>
</evidence>
<feature type="compositionally biased region" description="Polar residues" evidence="1">
    <location>
        <begin position="40"/>
        <end position="50"/>
    </location>
</feature>
<reference evidence="2" key="1">
    <citation type="submission" date="2019-07" db="EMBL/GenBank/DDBJ databases">
        <authorList>
            <person name="Palmer J.M."/>
        </authorList>
    </citation>
    <scope>NUCLEOTIDE SEQUENCE</scope>
    <source>
        <strain evidence="2">PC9</strain>
    </source>
</reference>
<keyword evidence="3" id="KW-1185">Reference proteome</keyword>